<evidence type="ECO:0000256" key="4">
    <source>
        <dbReference type="ARBA" id="ARBA00022989"/>
    </source>
</evidence>
<dbReference type="PANTHER" id="PTHR11384">
    <property type="entry name" value="ATP-BINDING CASSETTE, SUB-FAMILY D MEMBER"/>
    <property type="match status" value="1"/>
</dbReference>
<dbReference type="AlphaFoldDB" id="A0A3D9H2Q0"/>
<keyword evidence="3 6" id="KW-0812">Transmembrane</keyword>
<feature type="transmembrane region" description="Helical" evidence="6">
    <location>
        <begin position="81"/>
        <end position="101"/>
    </location>
</feature>
<dbReference type="InterPro" id="IPR050835">
    <property type="entry name" value="ABC_transporter_sub-D"/>
</dbReference>
<proteinExistence type="predicted"/>
<keyword evidence="5 6" id="KW-0472">Membrane</keyword>
<evidence type="ECO:0000256" key="6">
    <source>
        <dbReference type="SAM" id="Phobius"/>
    </source>
</evidence>
<feature type="transmembrane region" description="Helical" evidence="6">
    <location>
        <begin position="149"/>
        <end position="170"/>
    </location>
</feature>
<evidence type="ECO:0000313" key="7">
    <source>
        <dbReference type="EMBL" id="RED43752.1"/>
    </source>
</evidence>
<dbReference type="GO" id="GO:1904680">
    <property type="term" value="F:peptide transmembrane transporter activity"/>
    <property type="evidence" value="ECO:0007669"/>
    <property type="project" value="InterPro"/>
</dbReference>
<protein>
    <submittedName>
        <fullName evidence="7">Peptide/bleomycin uptake transporter</fullName>
    </submittedName>
</protein>
<dbReference type="GO" id="GO:0005524">
    <property type="term" value="F:ATP binding"/>
    <property type="evidence" value="ECO:0007669"/>
    <property type="project" value="InterPro"/>
</dbReference>
<evidence type="ECO:0000313" key="8">
    <source>
        <dbReference type="Proteomes" id="UP000256845"/>
    </source>
</evidence>
<dbReference type="OrthoDB" id="9810134at2"/>
<dbReference type="EMBL" id="QRDW01000019">
    <property type="protein sequence ID" value="RED43752.1"/>
    <property type="molecule type" value="Genomic_DNA"/>
</dbReference>
<feature type="transmembrane region" description="Helical" evidence="6">
    <location>
        <begin position="185"/>
        <end position="204"/>
    </location>
</feature>
<comment type="caution">
    <text evidence="7">The sequence shown here is derived from an EMBL/GenBank/DDBJ whole genome shotgun (WGS) entry which is preliminary data.</text>
</comment>
<sequence length="353" mass="41226">MFGSFYKSRKWALWAYGGGALLIAITWIQVQFTVLFNEWYGRFYDLLQRSDQYGDNPEKGLTEFYDQIFSPSFLTDGFEGAPSFLLLAMPSIVLGMFMRWFTKIYVLRWREAMTFSYIPRWRAVKEEIEGASQRIQEDCFRFARIVEDLSLQVVEAFLTLIAFIPILWALSEQVDLPILKDYEGSLVWVALIVSIGGLAISWVVGAKLPGLEYNNQKVEAAFRKDLVLGEDNKEKYAQPNRLWELFLGIRFNYHRLYLHYSYFNLWWLSYRQVMIILPLFIMGPGLFSGVVSLGVVMRVNQAFGEVHGAFSVFMNNWIYITELRSIRKRLKEFENNLTRYSNSNTDLGYQPAD</sequence>
<dbReference type="RefSeq" id="WP_115939471.1">
    <property type="nucleotide sequence ID" value="NZ_QRDW01000019.1"/>
</dbReference>
<dbReference type="InterPro" id="IPR036640">
    <property type="entry name" value="ABC1_TM_sf"/>
</dbReference>
<evidence type="ECO:0000256" key="1">
    <source>
        <dbReference type="ARBA" id="ARBA00004651"/>
    </source>
</evidence>
<keyword evidence="2" id="KW-0813">Transport</keyword>
<keyword evidence="8" id="KW-1185">Reference proteome</keyword>
<name>A0A3D9H2Q0_9PROT</name>
<feature type="transmembrane region" description="Helical" evidence="6">
    <location>
        <begin position="273"/>
        <end position="296"/>
    </location>
</feature>
<evidence type="ECO:0000256" key="3">
    <source>
        <dbReference type="ARBA" id="ARBA00022692"/>
    </source>
</evidence>
<feature type="transmembrane region" description="Helical" evidence="6">
    <location>
        <begin position="302"/>
        <end position="320"/>
    </location>
</feature>
<dbReference type="PANTHER" id="PTHR11384:SF59">
    <property type="entry name" value="LYSOSOMAL COBALAMIN TRANSPORTER ABCD4"/>
    <property type="match status" value="1"/>
</dbReference>
<accession>A0A3D9H2Q0</accession>
<dbReference type="GO" id="GO:0005886">
    <property type="term" value="C:plasma membrane"/>
    <property type="evidence" value="ECO:0007669"/>
    <property type="project" value="UniProtKB-SubCell"/>
</dbReference>
<dbReference type="Proteomes" id="UP000256845">
    <property type="component" value="Unassembled WGS sequence"/>
</dbReference>
<dbReference type="InterPro" id="IPR009248">
    <property type="entry name" value="SbmA_BacA"/>
</dbReference>
<dbReference type="NCBIfam" id="NF009036">
    <property type="entry name" value="PRK12369.1"/>
    <property type="match status" value="1"/>
</dbReference>
<keyword evidence="4 6" id="KW-1133">Transmembrane helix</keyword>
<comment type="subcellular location">
    <subcellularLocation>
        <location evidence="1">Cell membrane</location>
        <topology evidence="1">Multi-pass membrane protein</topology>
    </subcellularLocation>
</comment>
<dbReference type="GO" id="GO:0015833">
    <property type="term" value="P:peptide transport"/>
    <property type="evidence" value="ECO:0007669"/>
    <property type="project" value="InterPro"/>
</dbReference>
<evidence type="ECO:0000256" key="5">
    <source>
        <dbReference type="ARBA" id="ARBA00023136"/>
    </source>
</evidence>
<gene>
    <name evidence="7" type="ORF">DFP90_1196</name>
</gene>
<reference evidence="7 8" key="1">
    <citation type="submission" date="2018-07" db="EMBL/GenBank/DDBJ databases">
        <title>Genomic Encyclopedia of Type Strains, Phase III (KMG-III): the genomes of soil and plant-associated and newly described type strains.</title>
        <authorList>
            <person name="Whitman W."/>
        </authorList>
    </citation>
    <scope>NUCLEOTIDE SEQUENCE [LARGE SCALE GENOMIC DNA]</scope>
    <source>
        <strain evidence="7 8">CECT 8488</strain>
    </source>
</reference>
<dbReference type="Pfam" id="PF05992">
    <property type="entry name" value="SbmA_BacA"/>
    <property type="match status" value="1"/>
</dbReference>
<evidence type="ECO:0000256" key="2">
    <source>
        <dbReference type="ARBA" id="ARBA00022448"/>
    </source>
</evidence>
<feature type="transmembrane region" description="Helical" evidence="6">
    <location>
        <begin position="12"/>
        <end position="30"/>
    </location>
</feature>
<organism evidence="7 8">
    <name type="scientific">Aestuariispira insulae</name>
    <dbReference type="NCBI Taxonomy" id="1461337"/>
    <lineage>
        <taxon>Bacteria</taxon>
        <taxon>Pseudomonadati</taxon>
        <taxon>Pseudomonadota</taxon>
        <taxon>Alphaproteobacteria</taxon>
        <taxon>Rhodospirillales</taxon>
        <taxon>Kiloniellaceae</taxon>
        <taxon>Aestuariispira</taxon>
    </lineage>
</organism>
<dbReference type="SUPFAM" id="SSF90123">
    <property type="entry name" value="ABC transporter transmembrane region"/>
    <property type="match status" value="1"/>
</dbReference>